<organism evidence="1">
    <name type="scientific">Phaeodactylum tricornutum</name>
    <name type="common">Diatom</name>
    <dbReference type="NCBI Taxonomy" id="2850"/>
    <lineage>
        <taxon>Eukaryota</taxon>
        <taxon>Sar</taxon>
        <taxon>Stramenopiles</taxon>
        <taxon>Ochrophyta</taxon>
        <taxon>Bacillariophyta</taxon>
        <taxon>Bacillariophyceae</taxon>
        <taxon>Bacillariophycidae</taxon>
        <taxon>Naviculales</taxon>
        <taxon>Phaeodactylaceae</taxon>
        <taxon>Phaeodactylum</taxon>
    </lineage>
</organism>
<evidence type="ECO:0000313" key="1">
    <source>
        <dbReference type="EMBL" id="CAG9285311.1"/>
    </source>
</evidence>
<reference evidence="1" key="1">
    <citation type="submission" date="2022-02" db="EMBL/GenBank/DDBJ databases">
        <authorList>
            <person name="Giguere J D."/>
        </authorList>
    </citation>
    <scope>NUCLEOTIDE SEQUENCE</scope>
    <source>
        <strain evidence="1">CCAP 1055/1</strain>
    </source>
</reference>
<accession>A0A8J9T7Z4</accession>
<dbReference type="InterPro" id="IPR003607">
    <property type="entry name" value="HD/PDEase_dom"/>
</dbReference>
<gene>
    <name evidence="1" type="ORF">PTTT1_LOCUS28649</name>
</gene>
<dbReference type="Gene3D" id="1.20.58.1910">
    <property type="match status" value="1"/>
</dbReference>
<dbReference type="CDD" id="cd00077">
    <property type="entry name" value="HDc"/>
    <property type="match status" value="1"/>
</dbReference>
<dbReference type="EMBL" id="OU594943">
    <property type="protein sequence ID" value="CAG9285311.1"/>
    <property type="molecule type" value="Genomic_DNA"/>
</dbReference>
<dbReference type="SUPFAM" id="SSF109604">
    <property type="entry name" value="HD-domain/PDEase-like"/>
    <property type="match status" value="1"/>
</dbReference>
<proteinExistence type="predicted"/>
<dbReference type="AlphaFoldDB" id="A0A8J9T7Z4"/>
<protein>
    <recommendedName>
        <fullName evidence="2">HD/PDEase domain-containing protein</fullName>
    </recommendedName>
</protein>
<dbReference type="PANTHER" id="PTHR33594">
    <property type="entry name" value="SUPERFAMILY HYDROLASE, PUTATIVE (AFU_ORTHOLOGUE AFUA_1G03035)-RELATED"/>
    <property type="match status" value="1"/>
</dbReference>
<name>A0A8J9T7Z4_PHATR</name>
<dbReference type="PANTHER" id="PTHR33594:SF1">
    <property type="entry name" value="HD_PDEASE DOMAIN-CONTAINING PROTEIN"/>
    <property type="match status" value="1"/>
</dbReference>
<dbReference type="Gene3D" id="1.10.472.50">
    <property type="entry name" value="HD-domain/PDEase-like"/>
    <property type="match status" value="1"/>
</dbReference>
<dbReference type="OMA" id="WRIADPP"/>
<dbReference type="Proteomes" id="UP000836788">
    <property type="component" value="Chromosome 2"/>
</dbReference>
<sequence>MVSSPRILLAAKAADDPLVVKTLCLLRDFYKTNTQIKESHGLTHVLAVYRHAVHAIDSVEDSRFTHPDAVEILLAALLHDVDDRKYFPDQAADDCLNAKNILNNANVPDQAIARVHSMVQMVSCSKNGNSVPEEIRESNRYYKLIPRWSDRLEAVGRQGVVRCYQYAKEKNNPLSSNASPKATTLAEMWEFASPSRFDQYQSSGGNSADMISHYYDKLLHVARPPKEIVQNRYLEEQAEASVAPLIEVCLRFGQTGTVDEKYLQALASE</sequence>
<evidence type="ECO:0008006" key="2">
    <source>
        <dbReference type="Google" id="ProtNLM"/>
    </source>
</evidence>